<dbReference type="Pfam" id="PF05960">
    <property type="entry name" value="DUF885"/>
    <property type="match status" value="1"/>
</dbReference>
<accession>A0A3L7DWC7</accession>
<comment type="caution">
    <text evidence="2">The sequence shown here is derived from an EMBL/GenBank/DDBJ whole genome shotgun (WGS) entry which is preliminary data.</text>
</comment>
<dbReference type="OrthoDB" id="9769898at2"/>
<sequence length="583" mass="66255">MRLLTVIFISTWSILAHASPEQDLQAIFDAHWNWYLENHPRIATRRGERSGNDRWPDMSPAALEQRYQQRGQFLRQLAAIDPEQLSAPSRLNQRLLAHTLASKRQHYELGVDFMDLKMRNGPHNEFRILGSTAFANSGDYQLWLARMEALPAYLEQYRALLDEGIRRQRVQARTVVTRISKQIDSVLATAPEQHPFYQPFVDLAEGVPAGEAEQLRARARALVDDAINPAYRRFQRYLTETYLPASRDQAGVGALPGGKAIYEFLARDFTTTDNTPEQIHAIGKREVARILAEMEQVKAETGFEGDLQAFNEFLRSDPQFYYDSPEALYEAYLAMSKRLDPELVKLFGKLPRMPYGVRPIPAAMAPDTTTAYYQRPAANGSRAGFYYVNLYRPEVRPKYEMEALSVHEAVPGHHLQLALEMEIENMPAFRSTSSVTAFVEGWGLYSESLGYQMGLYQDPYSRYGQLTYDMWRAVRLVVDTGIHYLGWSRQQAIDYFTANAGKSEADIINEIDRYIEWPGQALAYKIGQLKILELRAGAEQALGEAFDIRDFHDTLLGAGSIPLDALEERMDDWLATQLAGAGS</sequence>
<proteinExistence type="predicted"/>
<protein>
    <submittedName>
        <fullName evidence="2">DUF885 family protein</fullName>
    </submittedName>
</protein>
<feature type="chain" id="PRO_5018070312" evidence="1">
    <location>
        <begin position="19"/>
        <end position="583"/>
    </location>
</feature>
<dbReference type="EMBL" id="QRAN01000009">
    <property type="protein sequence ID" value="RLQ21888.1"/>
    <property type="molecule type" value="Genomic_DNA"/>
</dbReference>
<evidence type="ECO:0000313" key="3">
    <source>
        <dbReference type="Proteomes" id="UP000265509"/>
    </source>
</evidence>
<keyword evidence="1" id="KW-0732">Signal</keyword>
<name>A0A3L7DWC7_9GAMM</name>
<evidence type="ECO:0000256" key="1">
    <source>
        <dbReference type="SAM" id="SignalP"/>
    </source>
</evidence>
<keyword evidence="3" id="KW-1185">Reference proteome</keyword>
<dbReference type="PANTHER" id="PTHR33361">
    <property type="entry name" value="GLR0591 PROTEIN"/>
    <property type="match status" value="1"/>
</dbReference>
<feature type="signal peptide" evidence="1">
    <location>
        <begin position="1"/>
        <end position="18"/>
    </location>
</feature>
<dbReference type="RefSeq" id="WP_117954073.1">
    <property type="nucleotide sequence ID" value="NZ_QRAN01000009.1"/>
</dbReference>
<evidence type="ECO:0000313" key="2">
    <source>
        <dbReference type="EMBL" id="RLQ21888.1"/>
    </source>
</evidence>
<gene>
    <name evidence="2" type="ORF">DWB85_09880</name>
</gene>
<dbReference type="InterPro" id="IPR010281">
    <property type="entry name" value="DUF885"/>
</dbReference>
<dbReference type="AlphaFoldDB" id="A0A3L7DWC7"/>
<reference evidence="2 3" key="1">
    <citation type="submission" date="2018-07" db="EMBL/GenBank/DDBJ databases">
        <title>Halioglobus sp. genome submission.</title>
        <authorList>
            <person name="Ye M.-Q."/>
            <person name="Du Z.-J."/>
        </authorList>
    </citation>
    <scope>NUCLEOTIDE SEQUENCE [LARGE SCALE GENOMIC DNA]</scope>
    <source>
        <strain evidence="2 3">U0301</strain>
    </source>
</reference>
<organism evidence="2 3">
    <name type="scientific">Seongchinamella sediminis</name>
    <dbReference type="NCBI Taxonomy" id="2283635"/>
    <lineage>
        <taxon>Bacteria</taxon>
        <taxon>Pseudomonadati</taxon>
        <taxon>Pseudomonadota</taxon>
        <taxon>Gammaproteobacteria</taxon>
        <taxon>Cellvibrionales</taxon>
        <taxon>Halieaceae</taxon>
        <taxon>Seongchinamella</taxon>
    </lineage>
</organism>
<dbReference type="Proteomes" id="UP000265509">
    <property type="component" value="Unassembled WGS sequence"/>
</dbReference>
<dbReference type="PANTHER" id="PTHR33361:SF2">
    <property type="entry name" value="DUF885 DOMAIN-CONTAINING PROTEIN"/>
    <property type="match status" value="1"/>
</dbReference>